<name>A0A4Y9Y622_9APHY</name>
<dbReference type="AlphaFoldDB" id="A0A4Y9Y622"/>
<keyword evidence="7" id="KW-1133">Transmembrane helix</keyword>
<keyword evidence="10" id="KW-0503">Monooxygenase</keyword>
<dbReference type="PANTHER" id="PTHR46300">
    <property type="entry name" value="P450, PUTATIVE (EUROFUNG)-RELATED-RELATED"/>
    <property type="match status" value="1"/>
</dbReference>
<dbReference type="SUPFAM" id="SSF48264">
    <property type="entry name" value="Cytochrome P450"/>
    <property type="match status" value="1"/>
</dbReference>
<keyword evidence="9" id="KW-0408">Iron</keyword>
<dbReference type="Proteomes" id="UP000298390">
    <property type="component" value="Unassembled WGS sequence"/>
</dbReference>
<dbReference type="Gene3D" id="1.10.630.10">
    <property type="entry name" value="Cytochrome P450"/>
    <property type="match status" value="1"/>
</dbReference>
<dbReference type="GO" id="GO:0016705">
    <property type="term" value="F:oxidoreductase activity, acting on paired donors, with incorporation or reduction of molecular oxygen"/>
    <property type="evidence" value="ECO:0007669"/>
    <property type="project" value="InterPro"/>
</dbReference>
<evidence type="ECO:0000256" key="2">
    <source>
        <dbReference type="ARBA" id="ARBA00004167"/>
    </source>
</evidence>
<dbReference type="GO" id="GO:0005506">
    <property type="term" value="F:iron ion binding"/>
    <property type="evidence" value="ECO:0007669"/>
    <property type="project" value="InterPro"/>
</dbReference>
<evidence type="ECO:0008006" key="14">
    <source>
        <dbReference type="Google" id="ProtNLM"/>
    </source>
</evidence>
<evidence type="ECO:0000256" key="5">
    <source>
        <dbReference type="ARBA" id="ARBA00022692"/>
    </source>
</evidence>
<dbReference type="GO" id="GO:0020037">
    <property type="term" value="F:heme binding"/>
    <property type="evidence" value="ECO:0007669"/>
    <property type="project" value="InterPro"/>
</dbReference>
<comment type="caution">
    <text evidence="12">The sequence shown here is derived from an EMBL/GenBank/DDBJ whole genome shotgun (WGS) entry which is preliminary data.</text>
</comment>
<dbReference type="PANTHER" id="PTHR46300:SF7">
    <property type="entry name" value="P450, PUTATIVE (EUROFUNG)-RELATED"/>
    <property type="match status" value="1"/>
</dbReference>
<keyword evidence="5" id="KW-0812">Transmembrane</keyword>
<comment type="subcellular location">
    <subcellularLocation>
        <location evidence="2">Membrane</location>
        <topology evidence="2">Single-pass membrane protein</topology>
    </subcellularLocation>
</comment>
<keyword evidence="4" id="KW-0349">Heme</keyword>
<dbReference type="InterPro" id="IPR050364">
    <property type="entry name" value="Cytochrome_P450_fung"/>
</dbReference>
<sequence>MAPSQDITALKSVKKIRRPSASRSTWASLARDALQVPPEHTWLTFTRWAQQYGDVMHVNVMGRSFIILSSLKAIDDLLEKRGAIYSDRPIIPMVGELAGFGQYTAMLPYGPHHREGRKLLLGAFTPRNIPHLQEVQKEMITPFIARLTEDPSNFALYIRLLVASIVLRITHGVTVDQYDDPIIEAMEKVMDDFVKLSAPGAYLVDSFPSLMHIPDWLPGAGFKKVAKAAQAKTLGVEDSLYNIVKEQVARGTAPPSFIGDLLQNHPDSTPEEEELYKRMGLMFYTDPYIDP</sequence>
<evidence type="ECO:0000256" key="10">
    <source>
        <dbReference type="ARBA" id="ARBA00023033"/>
    </source>
</evidence>
<keyword evidence="8" id="KW-0560">Oxidoreductase</keyword>
<evidence type="ECO:0000256" key="1">
    <source>
        <dbReference type="ARBA" id="ARBA00001971"/>
    </source>
</evidence>
<evidence type="ECO:0000256" key="11">
    <source>
        <dbReference type="ARBA" id="ARBA00023136"/>
    </source>
</evidence>
<evidence type="ECO:0000256" key="9">
    <source>
        <dbReference type="ARBA" id="ARBA00023004"/>
    </source>
</evidence>
<evidence type="ECO:0000256" key="8">
    <source>
        <dbReference type="ARBA" id="ARBA00023002"/>
    </source>
</evidence>
<dbReference type="GO" id="GO:0016020">
    <property type="term" value="C:membrane"/>
    <property type="evidence" value="ECO:0007669"/>
    <property type="project" value="UniProtKB-SubCell"/>
</dbReference>
<comment type="similarity">
    <text evidence="3">Belongs to the cytochrome P450 family.</text>
</comment>
<dbReference type="InterPro" id="IPR001128">
    <property type="entry name" value="Cyt_P450"/>
</dbReference>
<dbReference type="STRING" id="34475.A0A4Y9Y622"/>
<dbReference type="Pfam" id="PF00067">
    <property type="entry name" value="p450"/>
    <property type="match status" value="1"/>
</dbReference>
<protein>
    <recommendedName>
        <fullName evidence="14">Cytochrome P450</fullName>
    </recommendedName>
</protein>
<gene>
    <name evidence="12" type="ORF">EVJ58_g6821</name>
</gene>
<keyword evidence="11" id="KW-0472">Membrane</keyword>
<dbReference type="EMBL" id="SEKV01000404">
    <property type="protein sequence ID" value="TFY57775.1"/>
    <property type="molecule type" value="Genomic_DNA"/>
</dbReference>
<proteinExistence type="inferred from homology"/>
<accession>A0A4Y9Y622</accession>
<evidence type="ECO:0000313" key="13">
    <source>
        <dbReference type="Proteomes" id="UP000298390"/>
    </source>
</evidence>
<evidence type="ECO:0000256" key="3">
    <source>
        <dbReference type="ARBA" id="ARBA00010617"/>
    </source>
</evidence>
<keyword evidence="6" id="KW-0479">Metal-binding</keyword>
<evidence type="ECO:0000256" key="7">
    <source>
        <dbReference type="ARBA" id="ARBA00022989"/>
    </source>
</evidence>
<evidence type="ECO:0000256" key="4">
    <source>
        <dbReference type="ARBA" id="ARBA00022617"/>
    </source>
</evidence>
<evidence type="ECO:0000313" key="12">
    <source>
        <dbReference type="EMBL" id="TFY57775.1"/>
    </source>
</evidence>
<dbReference type="GO" id="GO:0004497">
    <property type="term" value="F:monooxygenase activity"/>
    <property type="evidence" value="ECO:0007669"/>
    <property type="project" value="UniProtKB-KW"/>
</dbReference>
<evidence type="ECO:0000256" key="6">
    <source>
        <dbReference type="ARBA" id="ARBA00022723"/>
    </source>
</evidence>
<dbReference type="InterPro" id="IPR036396">
    <property type="entry name" value="Cyt_P450_sf"/>
</dbReference>
<organism evidence="12 13">
    <name type="scientific">Rhodofomes roseus</name>
    <dbReference type="NCBI Taxonomy" id="34475"/>
    <lineage>
        <taxon>Eukaryota</taxon>
        <taxon>Fungi</taxon>
        <taxon>Dikarya</taxon>
        <taxon>Basidiomycota</taxon>
        <taxon>Agaricomycotina</taxon>
        <taxon>Agaricomycetes</taxon>
        <taxon>Polyporales</taxon>
        <taxon>Rhodofomes</taxon>
    </lineage>
</organism>
<comment type="cofactor">
    <cofactor evidence="1">
        <name>heme</name>
        <dbReference type="ChEBI" id="CHEBI:30413"/>
    </cofactor>
</comment>
<reference evidence="12 13" key="1">
    <citation type="submission" date="2019-01" db="EMBL/GenBank/DDBJ databases">
        <title>Genome sequencing of the rare red list fungi Fomitopsis rosea.</title>
        <authorList>
            <person name="Buettner E."/>
            <person name="Kellner H."/>
        </authorList>
    </citation>
    <scope>NUCLEOTIDE SEQUENCE [LARGE SCALE GENOMIC DNA]</scope>
    <source>
        <strain evidence="12 13">DSM 105464</strain>
    </source>
</reference>